<feature type="transmembrane region" description="Helical" evidence="1">
    <location>
        <begin position="172"/>
        <end position="189"/>
    </location>
</feature>
<evidence type="ECO:0000256" key="1">
    <source>
        <dbReference type="SAM" id="Phobius"/>
    </source>
</evidence>
<feature type="transmembrane region" description="Helical" evidence="1">
    <location>
        <begin position="374"/>
        <end position="393"/>
    </location>
</feature>
<protein>
    <recommendedName>
        <fullName evidence="4">Acyltransferase 3 domain-containing protein</fullName>
    </recommendedName>
</protein>
<keyword evidence="1" id="KW-0812">Transmembrane</keyword>
<evidence type="ECO:0000313" key="2">
    <source>
        <dbReference type="EMBL" id="KAK8880763.1"/>
    </source>
</evidence>
<evidence type="ECO:0000313" key="3">
    <source>
        <dbReference type="Proteomes" id="UP001470230"/>
    </source>
</evidence>
<feature type="transmembrane region" description="Helical" evidence="1">
    <location>
        <begin position="251"/>
        <end position="270"/>
    </location>
</feature>
<reference evidence="2 3" key="1">
    <citation type="submission" date="2024-04" db="EMBL/GenBank/DDBJ databases">
        <title>Tritrichomonas musculus Genome.</title>
        <authorList>
            <person name="Alves-Ferreira E."/>
            <person name="Grigg M."/>
            <person name="Lorenzi H."/>
            <person name="Galac M."/>
        </authorList>
    </citation>
    <scope>NUCLEOTIDE SEQUENCE [LARGE SCALE GENOMIC DNA]</scope>
    <source>
        <strain evidence="2 3">EAF2021</strain>
    </source>
</reference>
<comment type="caution">
    <text evidence="2">The sequence shown here is derived from an EMBL/GenBank/DDBJ whole genome shotgun (WGS) entry which is preliminary data.</text>
</comment>
<sequence>MSSFQNINDSFTPLNTDSEDHIIDVDPILVNDNLVQLLDIEEKEREKEKNEPINTPKPRTKNCSIELCRIFAGFLVICCHLVSHGLGGVPHFPHNSLFLLNNLSLACNSLFISISSFFLCDSRFSITRIVRFWIVTVINLYYANFLMERLKIAPFTKQDEYNCWFWFQIGDIWYSTGHMTFIFIMPLISKIADRIGKRSHFILVLFLTYTTSIGNAKPNGSRLSIGYNIDLFIVIAMFTSFYKKYLYEKSILWGFPIFYVLYTSQIRYIRGQLKLYFTNYVCVKTFFNGFFFHSISGTCQIFMSFCIFHILSHINVPSFLYYPLTFIGKTVYGSYVIGDNYKIRGRIYKLIKIKELVKPNNMVKPILFNAGKLYIRYIFLSGLLNIPLDLLVFDRDYFKKFARKIDDFLY</sequence>
<keyword evidence="1" id="KW-0472">Membrane</keyword>
<evidence type="ECO:0008006" key="4">
    <source>
        <dbReference type="Google" id="ProtNLM"/>
    </source>
</evidence>
<feature type="transmembrane region" description="Helical" evidence="1">
    <location>
        <begin position="132"/>
        <end position="152"/>
    </location>
</feature>
<feature type="transmembrane region" description="Helical" evidence="1">
    <location>
        <begin position="290"/>
        <end position="312"/>
    </location>
</feature>
<feature type="transmembrane region" description="Helical" evidence="1">
    <location>
        <begin position="98"/>
        <end position="120"/>
    </location>
</feature>
<feature type="transmembrane region" description="Helical" evidence="1">
    <location>
        <begin position="319"/>
        <end position="338"/>
    </location>
</feature>
<organism evidence="2 3">
    <name type="scientific">Tritrichomonas musculus</name>
    <dbReference type="NCBI Taxonomy" id="1915356"/>
    <lineage>
        <taxon>Eukaryota</taxon>
        <taxon>Metamonada</taxon>
        <taxon>Parabasalia</taxon>
        <taxon>Tritrichomonadida</taxon>
        <taxon>Tritrichomonadidae</taxon>
        <taxon>Tritrichomonas</taxon>
    </lineage>
</organism>
<dbReference type="EMBL" id="JAPFFF010000010">
    <property type="protein sequence ID" value="KAK8880763.1"/>
    <property type="molecule type" value="Genomic_DNA"/>
</dbReference>
<feature type="transmembrane region" description="Helical" evidence="1">
    <location>
        <begin position="224"/>
        <end position="242"/>
    </location>
</feature>
<feature type="transmembrane region" description="Helical" evidence="1">
    <location>
        <begin position="67"/>
        <end position="86"/>
    </location>
</feature>
<keyword evidence="1" id="KW-1133">Transmembrane helix</keyword>
<accession>A0ABR2JPP3</accession>
<name>A0ABR2JPP3_9EUKA</name>
<proteinExistence type="predicted"/>
<gene>
    <name evidence="2" type="ORF">M9Y10_003451</name>
</gene>
<keyword evidence="3" id="KW-1185">Reference proteome</keyword>
<dbReference type="Proteomes" id="UP001470230">
    <property type="component" value="Unassembled WGS sequence"/>
</dbReference>